<name>A0A6P1YG82_9FIRM</name>
<gene>
    <name evidence="3" type="ORF">G3A45_02540</name>
</gene>
<dbReference type="Gene3D" id="1.10.443.10">
    <property type="entry name" value="Intergrase catalytic core"/>
    <property type="match status" value="1"/>
</dbReference>
<proteinExistence type="predicted"/>
<dbReference type="AlphaFoldDB" id="A0A6P1YG82"/>
<dbReference type="GO" id="GO:0006310">
    <property type="term" value="P:DNA recombination"/>
    <property type="evidence" value="ECO:0007669"/>
    <property type="project" value="UniProtKB-KW"/>
</dbReference>
<reference evidence="3 4" key="1">
    <citation type="submission" date="2020-02" db="EMBL/GenBank/DDBJ databases">
        <title>Thermophilic hydrogen producing bacteria, Caloranaerobacter azorensis.</title>
        <authorList>
            <person name="Baek K."/>
        </authorList>
    </citation>
    <scope>NUCLEOTIDE SEQUENCE [LARGE SCALE GENOMIC DNA]</scope>
    <source>
        <strain evidence="3 4">T3-1</strain>
    </source>
</reference>
<dbReference type="Pfam" id="PF00589">
    <property type="entry name" value="Phage_integrase"/>
    <property type="match status" value="1"/>
</dbReference>
<accession>A0A6P1YG82</accession>
<sequence>MSDNLKNLLRNHKKVQNENKLRYDPHYIKNVYNGKEYDFIMTWENGKHIHPLYYTQRFNKLLKQLNINRKIRFHDLRHTNATLLLSQGVDFKVIQTRLGHSDINTTLNIYSHVDIEMQKKATEKLTNLLGGGKRVAKLK</sequence>
<dbReference type="PANTHER" id="PTHR30349:SF64">
    <property type="entry name" value="PROPHAGE INTEGRASE INTD-RELATED"/>
    <property type="match status" value="1"/>
</dbReference>
<evidence type="ECO:0000259" key="2">
    <source>
        <dbReference type="PROSITE" id="PS51898"/>
    </source>
</evidence>
<dbReference type="GO" id="GO:0003677">
    <property type="term" value="F:DNA binding"/>
    <property type="evidence" value="ECO:0007669"/>
    <property type="project" value="InterPro"/>
</dbReference>
<dbReference type="InterPro" id="IPR050090">
    <property type="entry name" value="Tyrosine_recombinase_XerCD"/>
</dbReference>
<organism evidence="3 4">
    <name type="scientific">Caloranaerobacter azorensis</name>
    <dbReference type="NCBI Taxonomy" id="116090"/>
    <lineage>
        <taxon>Bacteria</taxon>
        <taxon>Bacillati</taxon>
        <taxon>Bacillota</taxon>
        <taxon>Tissierellia</taxon>
        <taxon>Tissierellales</taxon>
        <taxon>Thermohalobacteraceae</taxon>
        <taxon>Caloranaerobacter</taxon>
    </lineage>
</organism>
<evidence type="ECO:0000313" key="4">
    <source>
        <dbReference type="Proteomes" id="UP000464452"/>
    </source>
</evidence>
<evidence type="ECO:0000256" key="1">
    <source>
        <dbReference type="ARBA" id="ARBA00023172"/>
    </source>
</evidence>
<dbReference type="Proteomes" id="UP000464452">
    <property type="component" value="Chromosome"/>
</dbReference>
<dbReference type="InterPro" id="IPR011010">
    <property type="entry name" value="DNA_brk_join_enz"/>
</dbReference>
<dbReference type="InterPro" id="IPR013762">
    <property type="entry name" value="Integrase-like_cat_sf"/>
</dbReference>
<dbReference type="SUPFAM" id="SSF56349">
    <property type="entry name" value="DNA breaking-rejoining enzymes"/>
    <property type="match status" value="1"/>
</dbReference>
<dbReference type="PROSITE" id="PS51898">
    <property type="entry name" value="TYR_RECOMBINASE"/>
    <property type="match status" value="1"/>
</dbReference>
<dbReference type="GO" id="GO:0015074">
    <property type="term" value="P:DNA integration"/>
    <property type="evidence" value="ECO:0007669"/>
    <property type="project" value="InterPro"/>
</dbReference>
<protein>
    <submittedName>
        <fullName evidence="3">Tyrosine-type recombinase/integrase</fullName>
    </submittedName>
</protein>
<evidence type="ECO:0000313" key="3">
    <source>
        <dbReference type="EMBL" id="QIB28127.1"/>
    </source>
</evidence>
<dbReference type="KEGG" id="cazo:G3A45_02540"/>
<keyword evidence="1" id="KW-0233">DNA recombination</keyword>
<dbReference type="InterPro" id="IPR002104">
    <property type="entry name" value="Integrase_catalytic"/>
</dbReference>
<dbReference type="EMBL" id="CP048617">
    <property type="protein sequence ID" value="QIB28127.1"/>
    <property type="molecule type" value="Genomic_DNA"/>
</dbReference>
<dbReference type="PANTHER" id="PTHR30349">
    <property type="entry name" value="PHAGE INTEGRASE-RELATED"/>
    <property type="match status" value="1"/>
</dbReference>
<feature type="domain" description="Tyr recombinase" evidence="2">
    <location>
        <begin position="1"/>
        <end position="123"/>
    </location>
</feature>